<comment type="caution">
    <text evidence="8">The sequence shown here is derived from an EMBL/GenBank/DDBJ whole genome shotgun (WGS) entry which is preliminary data.</text>
</comment>
<dbReference type="InterPro" id="IPR052337">
    <property type="entry name" value="SAT4-like"/>
</dbReference>
<evidence type="ECO:0000256" key="4">
    <source>
        <dbReference type="ARBA" id="ARBA00023136"/>
    </source>
</evidence>
<proteinExistence type="inferred from homology"/>
<organism evidence="8 9">
    <name type="scientific">Patellaria atrata CBS 101060</name>
    <dbReference type="NCBI Taxonomy" id="1346257"/>
    <lineage>
        <taxon>Eukaryota</taxon>
        <taxon>Fungi</taxon>
        <taxon>Dikarya</taxon>
        <taxon>Ascomycota</taxon>
        <taxon>Pezizomycotina</taxon>
        <taxon>Dothideomycetes</taxon>
        <taxon>Dothideomycetes incertae sedis</taxon>
        <taxon>Patellariales</taxon>
        <taxon>Patellariaceae</taxon>
        <taxon>Patellaria</taxon>
    </lineage>
</organism>
<dbReference type="OrthoDB" id="3936451at2759"/>
<keyword evidence="2 6" id="KW-0812">Transmembrane</keyword>
<keyword evidence="4 6" id="KW-0472">Membrane</keyword>
<evidence type="ECO:0000256" key="2">
    <source>
        <dbReference type="ARBA" id="ARBA00022692"/>
    </source>
</evidence>
<dbReference type="AlphaFoldDB" id="A0A9P4SC35"/>
<feature type="domain" description="Rhodopsin" evidence="7">
    <location>
        <begin position="58"/>
        <end position="298"/>
    </location>
</feature>
<evidence type="ECO:0000313" key="9">
    <source>
        <dbReference type="Proteomes" id="UP000799429"/>
    </source>
</evidence>
<sequence length="303" mass="34184">MYWYSTIPTVMRFPWYAIYKAPCKDPFSFNFIHDMDGADSLLAVAIVFLILTWVSTFLRCYVRHWMLRSFAIDDWIAAVTLILFTIFVGFTIEGSRNGLNDHLPPNAPYELGTVQLKWFLLATLVYILTITTLKVSIGYTLLRFAPNKKYRIIIWIVVAVTTVVGIFYFFFLLTECSPPSRFWTAHAEHPKCRDPRITGGAALVLSGVNALTDWIFGLLPIGIVWKLKMSKFQKTVVSGVLAMGIFASIATIVRIESIIVFATAVEDPQRGILLWSITEPGIGLTAISLAALRPLISRFSVRM</sequence>
<keyword evidence="3 6" id="KW-1133">Transmembrane helix</keyword>
<feature type="non-terminal residue" evidence="8">
    <location>
        <position position="303"/>
    </location>
</feature>
<name>A0A9P4SC35_9PEZI</name>
<keyword evidence="9" id="KW-1185">Reference proteome</keyword>
<protein>
    <recommendedName>
        <fullName evidence="7">Rhodopsin domain-containing protein</fullName>
    </recommendedName>
</protein>
<feature type="transmembrane region" description="Helical" evidence="6">
    <location>
        <begin position="41"/>
        <end position="62"/>
    </location>
</feature>
<gene>
    <name evidence="8" type="ORF">M501DRAFT_953856</name>
</gene>
<feature type="transmembrane region" description="Helical" evidence="6">
    <location>
        <begin position="237"/>
        <end position="260"/>
    </location>
</feature>
<dbReference type="InterPro" id="IPR049326">
    <property type="entry name" value="Rhodopsin_dom_fungi"/>
</dbReference>
<evidence type="ECO:0000259" key="7">
    <source>
        <dbReference type="Pfam" id="PF20684"/>
    </source>
</evidence>
<dbReference type="Pfam" id="PF20684">
    <property type="entry name" value="Fung_rhodopsin"/>
    <property type="match status" value="1"/>
</dbReference>
<evidence type="ECO:0000256" key="6">
    <source>
        <dbReference type="SAM" id="Phobius"/>
    </source>
</evidence>
<feature type="transmembrane region" description="Helical" evidence="6">
    <location>
        <begin position="152"/>
        <end position="173"/>
    </location>
</feature>
<evidence type="ECO:0000313" key="8">
    <source>
        <dbReference type="EMBL" id="KAF2839941.1"/>
    </source>
</evidence>
<dbReference type="Proteomes" id="UP000799429">
    <property type="component" value="Unassembled WGS sequence"/>
</dbReference>
<comment type="subcellular location">
    <subcellularLocation>
        <location evidence="1">Membrane</location>
        <topology evidence="1">Multi-pass membrane protein</topology>
    </subcellularLocation>
</comment>
<dbReference type="GO" id="GO:0016020">
    <property type="term" value="C:membrane"/>
    <property type="evidence" value="ECO:0007669"/>
    <property type="project" value="UniProtKB-SubCell"/>
</dbReference>
<comment type="similarity">
    <text evidence="5">Belongs to the SAT4 family.</text>
</comment>
<feature type="transmembrane region" description="Helical" evidence="6">
    <location>
        <begin position="118"/>
        <end position="140"/>
    </location>
</feature>
<dbReference type="PANTHER" id="PTHR33048">
    <property type="entry name" value="PTH11-LIKE INTEGRAL MEMBRANE PROTEIN (AFU_ORTHOLOGUE AFUA_5G11245)"/>
    <property type="match status" value="1"/>
</dbReference>
<evidence type="ECO:0000256" key="5">
    <source>
        <dbReference type="ARBA" id="ARBA00038359"/>
    </source>
</evidence>
<feature type="transmembrane region" description="Helical" evidence="6">
    <location>
        <begin position="272"/>
        <end position="296"/>
    </location>
</feature>
<accession>A0A9P4SC35</accession>
<evidence type="ECO:0000256" key="1">
    <source>
        <dbReference type="ARBA" id="ARBA00004141"/>
    </source>
</evidence>
<dbReference type="PANTHER" id="PTHR33048:SF96">
    <property type="entry name" value="INTEGRAL MEMBRANE PROTEIN"/>
    <property type="match status" value="1"/>
</dbReference>
<feature type="transmembrane region" description="Helical" evidence="6">
    <location>
        <begin position="203"/>
        <end position="225"/>
    </location>
</feature>
<dbReference type="EMBL" id="MU006094">
    <property type="protein sequence ID" value="KAF2839941.1"/>
    <property type="molecule type" value="Genomic_DNA"/>
</dbReference>
<reference evidence="8" key="1">
    <citation type="journal article" date="2020" name="Stud. Mycol.">
        <title>101 Dothideomycetes genomes: a test case for predicting lifestyles and emergence of pathogens.</title>
        <authorList>
            <person name="Haridas S."/>
            <person name="Albert R."/>
            <person name="Binder M."/>
            <person name="Bloem J."/>
            <person name="Labutti K."/>
            <person name="Salamov A."/>
            <person name="Andreopoulos B."/>
            <person name="Baker S."/>
            <person name="Barry K."/>
            <person name="Bills G."/>
            <person name="Bluhm B."/>
            <person name="Cannon C."/>
            <person name="Castanera R."/>
            <person name="Culley D."/>
            <person name="Daum C."/>
            <person name="Ezra D."/>
            <person name="Gonzalez J."/>
            <person name="Henrissat B."/>
            <person name="Kuo A."/>
            <person name="Liang C."/>
            <person name="Lipzen A."/>
            <person name="Lutzoni F."/>
            <person name="Magnuson J."/>
            <person name="Mondo S."/>
            <person name="Nolan M."/>
            <person name="Ohm R."/>
            <person name="Pangilinan J."/>
            <person name="Park H.-J."/>
            <person name="Ramirez L."/>
            <person name="Alfaro M."/>
            <person name="Sun H."/>
            <person name="Tritt A."/>
            <person name="Yoshinaga Y."/>
            <person name="Zwiers L.-H."/>
            <person name="Turgeon B."/>
            <person name="Goodwin S."/>
            <person name="Spatafora J."/>
            <person name="Crous P."/>
            <person name="Grigoriev I."/>
        </authorList>
    </citation>
    <scope>NUCLEOTIDE SEQUENCE</scope>
    <source>
        <strain evidence="8">CBS 101060</strain>
    </source>
</reference>
<evidence type="ECO:0000256" key="3">
    <source>
        <dbReference type="ARBA" id="ARBA00022989"/>
    </source>
</evidence>
<feature type="transmembrane region" description="Helical" evidence="6">
    <location>
        <begin position="74"/>
        <end position="92"/>
    </location>
</feature>